<name>A0A3L6PBD5_PANMI</name>
<organism evidence="2 3">
    <name type="scientific">Panicum miliaceum</name>
    <name type="common">Proso millet</name>
    <name type="synonym">Broomcorn millet</name>
    <dbReference type="NCBI Taxonomy" id="4540"/>
    <lineage>
        <taxon>Eukaryota</taxon>
        <taxon>Viridiplantae</taxon>
        <taxon>Streptophyta</taxon>
        <taxon>Embryophyta</taxon>
        <taxon>Tracheophyta</taxon>
        <taxon>Spermatophyta</taxon>
        <taxon>Magnoliopsida</taxon>
        <taxon>Liliopsida</taxon>
        <taxon>Poales</taxon>
        <taxon>Poaceae</taxon>
        <taxon>PACMAD clade</taxon>
        <taxon>Panicoideae</taxon>
        <taxon>Panicodae</taxon>
        <taxon>Paniceae</taxon>
        <taxon>Panicinae</taxon>
        <taxon>Panicum</taxon>
        <taxon>Panicum sect. Panicum</taxon>
    </lineage>
</organism>
<dbReference type="STRING" id="4540.A0A3L6PBD5"/>
<reference evidence="3" key="1">
    <citation type="journal article" date="2019" name="Nat. Commun.">
        <title>The genome of broomcorn millet.</title>
        <authorList>
            <person name="Zou C."/>
            <person name="Miki D."/>
            <person name="Li D."/>
            <person name="Tang Q."/>
            <person name="Xiao L."/>
            <person name="Rajput S."/>
            <person name="Deng P."/>
            <person name="Jia W."/>
            <person name="Huang R."/>
            <person name="Zhang M."/>
            <person name="Sun Y."/>
            <person name="Hu J."/>
            <person name="Fu X."/>
            <person name="Schnable P.S."/>
            <person name="Li F."/>
            <person name="Zhang H."/>
            <person name="Feng B."/>
            <person name="Zhu X."/>
            <person name="Liu R."/>
            <person name="Schnable J.C."/>
            <person name="Zhu J.-K."/>
            <person name="Zhang H."/>
        </authorList>
    </citation>
    <scope>NUCLEOTIDE SEQUENCE [LARGE SCALE GENOMIC DNA]</scope>
</reference>
<protein>
    <submittedName>
        <fullName evidence="2">Uncharacterized protein</fullName>
    </submittedName>
</protein>
<gene>
    <name evidence="2" type="ORF">C2845_PM10G00590</name>
</gene>
<proteinExistence type="predicted"/>
<accession>A0A3L6PBD5</accession>
<feature type="signal peptide" evidence="1">
    <location>
        <begin position="1"/>
        <end position="18"/>
    </location>
</feature>
<dbReference type="AlphaFoldDB" id="A0A3L6PBD5"/>
<sequence length="179" mass="19490">MALASIKFLEWLFGSCFSSSWTAAREAGSFGVRTEEEEVPRAPAIRRPPRLGRLAWGVLNFSDLLSAGEQSYLGLLLSRISFCAHGGAVPPVVGRLTTVTMSGKYIIAGLAASFVIAYGSDVLVAQKKVFGGTTPRTVSDKEWWEATDKQFQAWPRTAGPPVVMNPISRQNFIVKDLKP</sequence>
<keyword evidence="1" id="KW-0732">Signal</keyword>
<feature type="chain" id="PRO_5018281290" evidence="1">
    <location>
        <begin position="19"/>
        <end position="179"/>
    </location>
</feature>
<evidence type="ECO:0000313" key="3">
    <source>
        <dbReference type="Proteomes" id="UP000275267"/>
    </source>
</evidence>
<evidence type="ECO:0000256" key="1">
    <source>
        <dbReference type="SAM" id="SignalP"/>
    </source>
</evidence>
<dbReference type="EMBL" id="PQIB02000018">
    <property type="protein sequence ID" value="RLM54842.1"/>
    <property type="molecule type" value="Genomic_DNA"/>
</dbReference>
<evidence type="ECO:0000313" key="2">
    <source>
        <dbReference type="EMBL" id="RLM54842.1"/>
    </source>
</evidence>
<dbReference type="PANTHER" id="PTHR34267:SF17">
    <property type="entry name" value="OS06G0114500 PROTEIN"/>
    <property type="match status" value="1"/>
</dbReference>
<dbReference type="Proteomes" id="UP000275267">
    <property type="component" value="Unassembled WGS sequence"/>
</dbReference>
<dbReference type="InterPro" id="IPR009515">
    <property type="entry name" value="DUF1138"/>
</dbReference>
<comment type="caution">
    <text evidence="2">The sequence shown here is derived from an EMBL/GenBank/DDBJ whole genome shotgun (WGS) entry which is preliminary data.</text>
</comment>
<dbReference type="OrthoDB" id="1840418at2759"/>
<keyword evidence="3" id="KW-1185">Reference proteome</keyword>
<dbReference type="Pfam" id="PF06592">
    <property type="entry name" value="DUF1138"/>
    <property type="match status" value="1"/>
</dbReference>
<dbReference type="PANTHER" id="PTHR34267">
    <property type="entry name" value="OS11G0161033 PROTEIN"/>
    <property type="match status" value="1"/>
</dbReference>